<evidence type="ECO:0000313" key="11">
    <source>
        <dbReference type="Proteomes" id="UP000001405"/>
    </source>
</evidence>
<dbReference type="GO" id="GO:0006493">
    <property type="term" value="P:protein O-linked glycosylation"/>
    <property type="evidence" value="ECO:0007669"/>
    <property type="project" value="InterPro"/>
</dbReference>
<evidence type="ECO:0000256" key="6">
    <source>
        <dbReference type="ARBA" id="ARBA00022989"/>
    </source>
</evidence>
<dbReference type="SUPFAM" id="SSF48452">
    <property type="entry name" value="TPR-like"/>
    <property type="match status" value="1"/>
</dbReference>
<dbReference type="OrthoDB" id="437910at2"/>
<dbReference type="PATRIC" id="fig|713887.8.peg.240"/>
<feature type="transmembrane region" description="Helical" evidence="8">
    <location>
        <begin position="199"/>
        <end position="215"/>
    </location>
</feature>
<feature type="transmembrane region" description="Helical" evidence="8">
    <location>
        <begin position="222"/>
        <end position="240"/>
    </location>
</feature>
<dbReference type="Gene3D" id="1.25.40.10">
    <property type="entry name" value="Tetratricopeptide repeat domain"/>
    <property type="match status" value="1"/>
</dbReference>
<feature type="transmembrane region" description="Helical" evidence="8">
    <location>
        <begin position="101"/>
        <end position="119"/>
    </location>
</feature>
<dbReference type="PANTHER" id="PTHR33908:SF11">
    <property type="entry name" value="MEMBRANE PROTEIN"/>
    <property type="match status" value="1"/>
</dbReference>
<dbReference type="GO" id="GO:0005886">
    <property type="term" value="C:plasma membrane"/>
    <property type="evidence" value="ECO:0007669"/>
    <property type="project" value="UniProtKB-SubCell"/>
</dbReference>
<dbReference type="InterPro" id="IPR011990">
    <property type="entry name" value="TPR-like_helical_dom_sf"/>
</dbReference>
<keyword evidence="2" id="KW-1003">Cell membrane</keyword>
<evidence type="ECO:0000256" key="4">
    <source>
        <dbReference type="ARBA" id="ARBA00022679"/>
    </source>
</evidence>
<dbReference type="RefSeq" id="WP_012953667.1">
    <property type="nucleotide sequence ID" value="NC_013771.1"/>
</dbReference>
<evidence type="ECO:0000256" key="8">
    <source>
        <dbReference type="SAM" id="Phobius"/>
    </source>
</evidence>
<dbReference type="EMBL" id="CP001842">
    <property type="protein sequence ID" value="ADB95002.1"/>
    <property type="molecule type" value="Genomic_DNA"/>
</dbReference>
<keyword evidence="7 8" id="KW-0472">Membrane</keyword>
<comment type="subcellular location">
    <subcellularLocation>
        <location evidence="1">Cell membrane</location>
        <topology evidence="1">Multi-pass membrane protein</topology>
    </subcellularLocation>
</comment>
<keyword evidence="3" id="KW-0328">Glycosyltransferase</keyword>
<organism evidence="11">
    <name type="scientific">Atelocyanobacterium thalassa (isolate ALOHA)</name>
    <dbReference type="NCBI Taxonomy" id="1453429"/>
    <lineage>
        <taxon>Bacteria</taxon>
        <taxon>Bacillati</taxon>
        <taxon>Cyanobacteriota</taxon>
        <taxon>Cyanophyceae</taxon>
        <taxon>Oscillatoriophycideae</taxon>
        <taxon>Chroococcales</taxon>
        <taxon>Aphanothecaceae</taxon>
        <taxon>Candidatus Atelocyanobacterium</taxon>
        <taxon>Candidatus Atelocyanobacterium thalassae</taxon>
    </lineage>
</organism>
<keyword evidence="6 8" id="KW-1133">Transmembrane helix</keyword>
<feature type="domain" description="ArnT-like N-terminal" evidence="9">
    <location>
        <begin position="18"/>
        <end position="275"/>
    </location>
</feature>
<proteinExistence type="predicted"/>
<dbReference type="AlphaFoldDB" id="D3ENF2"/>
<dbReference type="GO" id="GO:0016763">
    <property type="term" value="F:pentosyltransferase activity"/>
    <property type="evidence" value="ECO:0007669"/>
    <property type="project" value="TreeGrafter"/>
</dbReference>
<dbReference type="KEGG" id="cyu:UCYN_02570"/>
<feature type="transmembrane region" description="Helical" evidence="8">
    <location>
        <begin position="12"/>
        <end position="32"/>
    </location>
</feature>
<dbReference type="GO" id="GO:0000030">
    <property type="term" value="F:mannosyltransferase activity"/>
    <property type="evidence" value="ECO:0007669"/>
    <property type="project" value="InterPro"/>
</dbReference>
<evidence type="ECO:0000256" key="5">
    <source>
        <dbReference type="ARBA" id="ARBA00022692"/>
    </source>
</evidence>
<dbReference type="PANTHER" id="PTHR33908">
    <property type="entry name" value="MANNOSYLTRANSFERASE YKCB-RELATED"/>
    <property type="match status" value="1"/>
</dbReference>
<reference evidence="10 11" key="1">
    <citation type="journal article" date="2010" name="Nature">
        <title>Metabolic streamlining in an open-ocean nitrogen-fixing cyanobacterium.</title>
        <authorList>
            <person name="Tripp H.J."/>
            <person name="Bench S.R."/>
            <person name="Turk K.A."/>
            <person name="Foster R.A."/>
            <person name="Desany B.A."/>
            <person name="Niazi F."/>
            <person name="Affourtit J.P."/>
            <person name="Zehr J.P."/>
        </authorList>
    </citation>
    <scope>NUCLEOTIDE SEQUENCE [LARGE SCALE GENOMIC DNA]</scope>
    <source>
        <strain evidence="11">ALOHA</strain>
    </source>
</reference>
<evidence type="ECO:0000259" key="9">
    <source>
        <dbReference type="Pfam" id="PF02366"/>
    </source>
</evidence>
<evidence type="ECO:0000313" key="10">
    <source>
        <dbReference type="EMBL" id="ADB95002.1"/>
    </source>
</evidence>
<protein>
    <submittedName>
        <fullName evidence="10">PMT family glycosyltransferase, 4-amino-4-deoxy-L-arabinose transferase</fullName>
    </submittedName>
</protein>
<dbReference type="Proteomes" id="UP000001405">
    <property type="component" value="Chromosome"/>
</dbReference>
<keyword evidence="4 10" id="KW-0808">Transferase</keyword>
<evidence type="ECO:0000256" key="1">
    <source>
        <dbReference type="ARBA" id="ARBA00004651"/>
    </source>
</evidence>
<evidence type="ECO:0000256" key="7">
    <source>
        <dbReference type="ARBA" id="ARBA00023136"/>
    </source>
</evidence>
<evidence type="ECO:0000256" key="3">
    <source>
        <dbReference type="ARBA" id="ARBA00022676"/>
    </source>
</evidence>
<gene>
    <name evidence="10" type="ordered locus">UCYN_02570</name>
</gene>
<feature type="transmembrane region" description="Helical" evidence="8">
    <location>
        <begin position="344"/>
        <end position="363"/>
    </location>
</feature>
<keyword evidence="5 8" id="KW-0812">Transmembrane</keyword>
<dbReference type="InterPro" id="IPR003342">
    <property type="entry name" value="ArnT-like_N"/>
</dbReference>
<keyword evidence="11" id="KW-1185">Reference proteome</keyword>
<feature type="transmembrane region" description="Helical" evidence="8">
    <location>
        <begin position="375"/>
        <end position="398"/>
    </location>
</feature>
<accession>D3ENF2</accession>
<feature type="transmembrane region" description="Helical" evidence="8">
    <location>
        <begin position="322"/>
        <end position="338"/>
    </location>
</feature>
<dbReference type="HOGENOM" id="CLU_010727_0_0_3"/>
<name>D3ENF2_ATETH</name>
<dbReference type="InterPro" id="IPR050297">
    <property type="entry name" value="LipidA_mod_glycosyltrf_83"/>
</dbReference>
<dbReference type="GO" id="GO:0009103">
    <property type="term" value="P:lipopolysaccharide biosynthetic process"/>
    <property type="evidence" value="ECO:0007669"/>
    <property type="project" value="UniProtKB-ARBA"/>
</dbReference>
<dbReference type="STRING" id="1453429.UCYN_02570"/>
<feature type="transmembrane region" description="Helical" evidence="8">
    <location>
        <begin position="177"/>
        <end position="193"/>
    </location>
</feature>
<dbReference type="Pfam" id="PF02366">
    <property type="entry name" value="PMT"/>
    <property type="match status" value="1"/>
</dbReference>
<feature type="transmembrane region" description="Helical" evidence="8">
    <location>
        <begin position="283"/>
        <end position="301"/>
    </location>
</feature>
<evidence type="ECO:0000256" key="2">
    <source>
        <dbReference type="ARBA" id="ARBA00022475"/>
    </source>
</evidence>
<sequence>MSIEKLFLNKIRIWIILGVIWLGSNFFDRLWLALDKSIPAWDQSNHLNKSLEYFHILTSPEFLNSEWWHNFWKISTKYPPLTYIIGALPQKIFGLGNDQALLSNFLYSFILILSIYSIGKVLFNPKVGLWSAGLSVIFPRLYENRLQFLIDTPLVTFTIASFCCLTMWKYENNRSKKWLWSFVFGIFWGLALLTKQSTMFFLTVPLLWLFISYLWQQKWERIVQLIFSFFTSSLLWFPWYSTNWIYLFSTIRNSNDIPATYEGDPPLNTLDAWTFYWHDLPSAIGFITLLIPLVGLFLYLLERFLKPKHNVSNKKYIESFQWLGVYFFGSYLICSAIFNKDSRYIMPYLPILAIFLGYCLNLWKEKWRFAKWITLVSGILFMTVNLFPVPGIQALSYINSKTTFHPYIGETIPIESIIKTAQETTPNKIINLGVIANTDTINHNNINYYGQLLGSQVYGRELGNKIKYLEQDKKSFEWFLTKTGDKGFTRDHQLNFAKQLDIDPQFKVIKTWNMPDHSLVKLYHRKEESIKVSELNKSINKVILNKINIPNVVSSKFPIPIRYEWLGNWKDLQQGIVLLSWHNKNLNSDKIAWIHDHGIGQGTLWNNNQGKTGFKVIENIAMLPIKDVENGEYTLKGTYYNRVTHESYPINTPNVTLTIKNSSESIPSPELDLSTQLRYASTNLAQGVSGLDMIFSKVSRFNQYDPIQDYLKQTEISLDYRLKENVEDISLDWNYGLILSQVLQENSEKTIESLKQLIKSYQDNPYHYAYLAFVYLYDWQPKKAEIALKFALEKNPDLKEFQLLKGVSLLMQGNVIKGWKHLSPLL</sequence>